<dbReference type="EMBL" id="JAEPCR010000005">
    <property type="protein sequence ID" value="MCG7977031.1"/>
    <property type="molecule type" value="Genomic_DNA"/>
</dbReference>
<proteinExistence type="predicted"/>
<organism evidence="2 3">
    <name type="scientific">Candidatus Thiodiazotropha taylori</name>
    <dbReference type="NCBI Taxonomy" id="2792791"/>
    <lineage>
        <taxon>Bacteria</taxon>
        <taxon>Pseudomonadati</taxon>
        <taxon>Pseudomonadota</taxon>
        <taxon>Gammaproteobacteria</taxon>
        <taxon>Chromatiales</taxon>
        <taxon>Sedimenticolaceae</taxon>
        <taxon>Candidatus Thiodiazotropha</taxon>
    </lineage>
</organism>
<feature type="region of interest" description="Disordered" evidence="1">
    <location>
        <begin position="1"/>
        <end position="39"/>
    </location>
</feature>
<reference evidence="2" key="1">
    <citation type="journal article" date="2021" name="Proc. Natl. Acad. Sci. U.S.A.">
        <title>Global biogeography of chemosynthetic symbionts reveals both localized and globally distributed symbiont groups. .</title>
        <authorList>
            <person name="Osvatic J.T."/>
            <person name="Wilkins L.G.E."/>
            <person name="Leibrecht L."/>
            <person name="Leray M."/>
            <person name="Zauner S."/>
            <person name="Polzin J."/>
            <person name="Camacho Y."/>
            <person name="Gros O."/>
            <person name="van Gils J.A."/>
            <person name="Eisen J.A."/>
            <person name="Petersen J.M."/>
            <person name="Yuen B."/>
        </authorList>
    </citation>
    <scope>NUCLEOTIDE SEQUENCE</scope>
    <source>
        <strain evidence="2">MAGclacostrist055</strain>
    </source>
</reference>
<feature type="compositionally biased region" description="Polar residues" evidence="1">
    <location>
        <begin position="1"/>
        <end position="11"/>
    </location>
</feature>
<evidence type="ECO:0000256" key="1">
    <source>
        <dbReference type="SAM" id="MobiDB-lite"/>
    </source>
</evidence>
<gene>
    <name evidence="2" type="ORF">JAY77_02640</name>
</gene>
<dbReference type="AlphaFoldDB" id="A0A9E4NH04"/>
<evidence type="ECO:0000313" key="2">
    <source>
        <dbReference type="EMBL" id="MCG7977031.1"/>
    </source>
</evidence>
<evidence type="ECO:0000313" key="3">
    <source>
        <dbReference type="Proteomes" id="UP000886674"/>
    </source>
</evidence>
<protein>
    <submittedName>
        <fullName evidence="2">Uncharacterized protein</fullName>
    </submittedName>
</protein>
<accession>A0A9E4NH04</accession>
<dbReference type="Proteomes" id="UP000886674">
    <property type="component" value="Unassembled WGS sequence"/>
</dbReference>
<comment type="caution">
    <text evidence="2">The sequence shown here is derived from an EMBL/GenBank/DDBJ whole genome shotgun (WGS) entry which is preliminary data.</text>
</comment>
<sequence length="139" mass="15948">MAESPEQSEFTSIAERTDKLKQGHVPAKEECNPSGLHPFAGYPPKSIPKGLPFRLKENLELVDWTGRAILEYMRGYIPANQPPILEWLQIDLLRWLYMTQHFESRFKGLVGTSYKLKEACQRLGYHRTSNLGAALRYLA</sequence>
<name>A0A9E4NH04_9GAMM</name>
<feature type="compositionally biased region" description="Basic and acidic residues" evidence="1">
    <location>
        <begin position="15"/>
        <end position="31"/>
    </location>
</feature>